<dbReference type="VEuPathDB" id="ToxoDB:EBH_0000820"/>
<evidence type="ECO:0000256" key="1">
    <source>
        <dbReference type="SAM" id="MobiDB-lite"/>
    </source>
</evidence>
<gene>
    <name evidence="3" type="ORF">EBH_0000820</name>
</gene>
<keyword evidence="4" id="KW-1185">Reference proteome</keyword>
<sequence>MPQLDKPHLQPALLVLTSPSQNTARGGRRLLQRGPRSSRKLFAGAAVAAVVSILMLVTVFAVCRARHQRSLAGAAAHRSLSYTEGDSDDLSSILDQCLDLQEERGLQLPVYDSVDEREAKERLVAMLHASAAEFEQRRALVSSQSVQSKGRLALRGASQRMDASSMHLPLMAASVGPSGAAVAPVAGRPAEGVVSFSPEKVLDGDTIFASHAHSLASYSRAEAGTDGVSAVDGDGDDGDDDASARPLVGSPLGSPGNASVAALSPDAWLTDLPTDEFPPAVQKSTNAADSSAAATGDKGAASGGCRPSMASKQMDGKQHFEAVSVAASGVPASAGLVQTTSSSRDNMQGCFDDQDLTSHPFVRLPTVKPEDVLRCFRPECALTEDFKILTPMYSYTELRVLFAKPTLNAEEVEKLIFEAENLANYAKDKLTRPANKRKPSFLFKKLSSLFMLFDHLVCARKILGDKMLAHRWWDEFASKFETEFRLPSSASMEKTRLLNRHVNRLSVALSIYKKGDRPPPAEVIELKRLILTQQCKGSQLTHPLWKLWLKDDNQFLRPRDCSRKRPYDHQTHGERTKSGTP</sequence>
<keyword evidence="2" id="KW-0812">Transmembrane</keyword>
<reference evidence="3" key="1">
    <citation type="submission" date="2013-10" db="EMBL/GenBank/DDBJ databases">
        <title>Genomic analysis of the causative agents of coccidiosis in chickens.</title>
        <authorList>
            <person name="Reid A.J."/>
            <person name="Blake D."/>
            <person name="Billington K."/>
            <person name="Browne H."/>
            <person name="Dunn M."/>
            <person name="Hung S."/>
            <person name="Kawahara F."/>
            <person name="Miranda-Saavedra D."/>
            <person name="Mourier T."/>
            <person name="Nagra H."/>
            <person name="Otto T.D."/>
            <person name="Rawlings N."/>
            <person name="Sanchez A."/>
            <person name="Sanders M."/>
            <person name="Subramaniam C."/>
            <person name="Tay Y."/>
            <person name="Dear P."/>
            <person name="Doerig C."/>
            <person name="Gruber A."/>
            <person name="Parkinson J."/>
            <person name="Shirley M."/>
            <person name="Wan K.L."/>
            <person name="Berriman M."/>
            <person name="Tomley F."/>
            <person name="Pain A."/>
        </authorList>
    </citation>
    <scope>NUCLEOTIDE SEQUENCE [LARGE SCALE GENOMIC DNA]</scope>
    <source>
        <strain evidence="3">Houghton</strain>
    </source>
</reference>
<keyword evidence="2" id="KW-0472">Membrane</keyword>
<reference evidence="3" key="2">
    <citation type="submission" date="2013-10" db="EMBL/GenBank/DDBJ databases">
        <authorList>
            <person name="Aslett M."/>
        </authorList>
    </citation>
    <scope>NUCLEOTIDE SEQUENCE [LARGE SCALE GENOMIC DNA]</scope>
    <source>
        <strain evidence="3">Houghton</strain>
    </source>
</reference>
<keyword evidence="2" id="KW-1133">Transmembrane helix</keyword>
<organism evidence="3 4">
    <name type="scientific">Eimeria brunetti</name>
    <dbReference type="NCBI Taxonomy" id="51314"/>
    <lineage>
        <taxon>Eukaryota</taxon>
        <taxon>Sar</taxon>
        <taxon>Alveolata</taxon>
        <taxon>Apicomplexa</taxon>
        <taxon>Conoidasida</taxon>
        <taxon>Coccidia</taxon>
        <taxon>Eucoccidiorida</taxon>
        <taxon>Eimeriorina</taxon>
        <taxon>Eimeriidae</taxon>
        <taxon>Eimeria</taxon>
    </lineage>
</organism>
<accession>U6LSC3</accession>
<evidence type="ECO:0000256" key="2">
    <source>
        <dbReference type="SAM" id="Phobius"/>
    </source>
</evidence>
<dbReference type="Proteomes" id="UP000030750">
    <property type="component" value="Unassembled WGS sequence"/>
</dbReference>
<evidence type="ECO:0000313" key="4">
    <source>
        <dbReference type="Proteomes" id="UP000030750"/>
    </source>
</evidence>
<feature type="region of interest" description="Disordered" evidence="1">
    <location>
        <begin position="560"/>
        <end position="581"/>
    </location>
</feature>
<protein>
    <submittedName>
        <fullName evidence="3">Uncharacterized protein</fullName>
    </submittedName>
</protein>
<feature type="region of interest" description="Disordered" evidence="1">
    <location>
        <begin position="220"/>
        <end position="317"/>
    </location>
</feature>
<dbReference type="EMBL" id="HG712850">
    <property type="protein sequence ID" value="CDJ51479.1"/>
    <property type="molecule type" value="Genomic_DNA"/>
</dbReference>
<feature type="transmembrane region" description="Helical" evidence="2">
    <location>
        <begin position="41"/>
        <end position="62"/>
    </location>
</feature>
<dbReference type="OrthoDB" id="347378at2759"/>
<dbReference type="AlphaFoldDB" id="U6LSC3"/>
<evidence type="ECO:0000313" key="3">
    <source>
        <dbReference type="EMBL" id="CDJ51479.1"/>
    </source>
</evidence>
<feature type="compositionally biased region" description="Low complexity" evidence="1">
    <location>
        <begin position="283"/>
        <end position="304"/>
    </location>
</feature>
<name>U6LSC3_9EIME</name>
<proteinExistence type="predicted"/>